<dbReference type="EMBL" id="FXSZ01000005">
    <property type="protein sequence ID" value="SMO64440.1"/>
    <property type="molecule type" value="Genomic_DNA"/>
</dbReference>
<reference evidence="2 3" key="1">
    <citation type="submission" date="2017-05" db="EMBL/GenBank/DDBJ databases">
        <authorList>
            <person name="Varghese N."/>
            <person name="Submissions S."/>
        </authorList>
    </citation>
    <scope>NUCLEOTIDE SEQUENCE [LARGE SCALE GENOMIC DNA]</scope>
    <source>
        <strain evidence="2 3">DSM 21342</strain>
    </source>
</reference>
<keyword evidence="1" id="KW-0472">Membrane</keyword>
<name>A0A521D0M1_9SPHI</name>
<gene>
    <name evidence="2" type="ORF">SAMN06265350_10538</name>
</gene>
<evidence type="ECO:0000313" key="2">
    <source>
        <dbReference type="EMBL" id="SMO64440.1"/>
    </source>
</evidence>
<evidence type="ECO:0000313" key="3">
    <source>
        <dbReference type="Proteomes" id="UP000315971"/>
    </source>
</evidence>
<feature type="transmembrane region" description="Helical" evidence="1">
    <location>
        <begin position="15"/>
        <end position="34"/>
    </location>
</feature>
<accession>A0A521D0M1</accession>
<keyword evidence="1" id="KW-1133">Transmembrane helix</keyword>
<protein>
    <submittedName>
        <fullName evidence="2">Uncharacterized protein</fullName>
    </submittedName>
</protein>
<sequence>MNEIQTLLNLGNLSVLFHVVFLTTYIFLFLLILFKHGIVQLTTLYQP</sequence>
<dbReference type="Proteomes" id="UP000315971">
    <property type="component" value="Unassembled WGS sequence"/>
</dbReference>
<dbReference type="AlphaFoldDB" id="A0A521D0M1"/>
<evidence type="ECO:0000256" key="1">
    <source>
        <dbReference type="SAM" id="Phobius"/>
    </source>
</evidence>
<keyword evidence="1" id="KW-0812">Transmembrane</keyword>
<proteinExistence type="predicted"/>
<organism evidence="2 3">
    <name type="scientific">Solitalea koreensis</name>
    <dbReference type="NCBI Taxonomy" id="543615"/>
    <lineage>
        <taxon>Bacteria</taxon>
        <taxon>Pseudomonadati</taxon>
        <taxon>Bacteroidota</taxon>
        <taxon>Sphingobacteriia</taxon>
        <taxon>Sphingobacteriales</taxon>
        <taxon>Sphingobacteriaceae</taxon>
        <taxon>Solitalea</taxon>
    </lineage>
</organism>
<keyword evidence="3" id="KW-1185">Reference proteome</keyword>